<evidence type="ECO:0000259" key="2">
    <source>
        <dbReference type="Pfam" id="PF15460"/>
    </source>
</evidence>
<dbReference type="PANTHER" id="PTHR38422:SF1">
    <property type="entry name" value="SOMETHING ABOUT SILENCING PROTEIN 4"/>
    <property type="match status" value="1"/>
</dbReference>
<reference evidence="3 4" key="1">
    <citation type="submission" date="2024-02" db="EMBL/GenBank/DDBJ databases">
        <title>De novo assembly and annotation of 12 fungi associated with fruit tree decline syndrome in Ontario, Canada.</title>
        <authorList>
            <person name="Sulman M."/>
            <person name="Ellouze W."/>
            <person name="Ilyukhin E."/>
        </authorList>
    </citation>
    <scope>NUCLEOTIDE SEQUENCE [LARGE SCALE GENOMIC DNA]</scope>
    <source>
        <strain evidence="3 4">M97-236</strain>
    </source>
</reference>
<evidence type="ECO:0000313" key="4">
    <source>
        <dbReference type="Proteomes" id="UP001521222"/>
    </source>
</evidence>
<dbReference type="InterPro" id="IPR038988">
    <property type="entry name" value="Sas4"/>
</dbReference>
<proteinExistence type="predicted"/>
<feature type="region of interest" description="Disordered" evidence="1">
    <location>
        <begin position="1"/>
        <end position="173"/>
    </location>
</feature>
<dbReference type="PANTHER" id="PTHR38422">
    <property type="entry name" value="SOMETHING ABOUT SILENCING PROTEIN 4"/>
    <property type="match status" value="1"/>
</dbReference>
<dbReference type="Proteomes" id="UP001521222">
    <property type="component" value="Unassembled WGS sequence"/>
</dbReference>
<comment type="caution">
    <text evidence="3">The sequence shown here is derived from an EMBL/GenBank/DDBJ whole genome shotgun (WGS) entry which is preliminary data.</text>
</comment>
<evidence type="ECO:0000313" key="3">
    <source>
        <dbReference type="EMBL" id="KAL1609359.1"/>
    </source>
</evidence>
<evidence type="ECO:0000256" key="1">
    <source>
        <dbReference type="SAM" id="MobiDB-lite"/>
    </source>
</evidence>
<feature type="compositionally biased region" description="Polar residues" evidence="1">
    <location>
        <begin position="15"/>
        <end position="25"/>
    </location>
</feature>
<feature type="region of interest" description="Disordered" evidence="1">
    <location>
        <begin position="485"/>
        <end position="514"/>
    </location>
</feature>
<feature type="domain" description="Something about silencing protein 4" evidence="2">
    <location>
        <begin position="276"/>
        <end position="371"/>
    </location>
</feature>
<sequence>MANLVRPPKRLSSDRFVQTKLSFAPTSAPDDTHRSNPHNTTVSTRRTSKSGPLLVLGDDEKTVKQIAQSPTRPAPPPRTSSRKRTSAALDDDAPTPDTRPPTKVVHREPHGELVRITNGVQTLLNIDADDVPSGRSTPAPRPGSAGKLAVPAPAADSKSKDRRSLRSSDGGSRLKSDLAVYFSSYDDIIAGLPKPSDIDTPIYIVDEPTKSKTPAPPSPEPVRKSVSPTRTRKPRAPTPTHDTSNPPMPSAQSSTTFQVLDYSSIAKHIRNDGEEDPLADSHFFAQHRRAERKEKQLRNIEKERAMHEKQQLERLLDGLQGPDWLRVMGITGVTAGETRDWESKRDYFTKEVEALVDKFRQWKQEEKRIRAEKEAALAARTEDEEEDGEESEASAVIKVSGRTTQPKEQQPKEPEPPKPKRPPRPHGFLLPVVPLEPTTPFLSFYAKPHLRAAALGKHRHGRNATAFGQPIPEFEEHEFELPEDYIDPQFLRDNARQRRRRQRERQSGANTQAA</sequence>
<dbReference type="EMBL" id="JAKIXB020000004">
    <property type="protein sequence ID" value="KAL1609359.1"/>
    <property type="molecule type" value="Genomic_DNA"/>
</dbReference>
<dbReference type="Pfam" id="PF15460">
    <property type="entry name" value="SAS4"/>
    <property type="match status" value="1"/>
</dbReference>
<name>A0ABR3RZ54_9PLEO</name>
<feature type="compositionally biased region" description="Acidic residues" evidence="1">
    <location>
        <begin position="382"/>
        <end position="392"/>
    </location>
</feature>
<feature type="region of interest" description="Disordered" evidence="1">
    <location>
        <begin position="378"/>
        <end position="432"/>
    </location>
</feature>
<protein>
    <recommendedName>
        <fullName evidence="2">Something about silencing protein 4 domain-containing protein</fullName>
    </recommendedName>
</protein>
<feature type="region of interest" description="Disordered" evidence="1">
    <location>
        <begin position="207"/>
        <end position="254"/>
    </location>
</feature>
<accession>A0ABR3RZ54</accession>
<dbReference type="InterPro" id="IPR029184">
    <property type="entry name" value="Sas4_dom"/>
</dbReference>
<feature type="compositionally biased region" description="Polar residues" evidence="1">
    <location>
        <begin position="241"/>
        <end position="254"/>
    </location>
</feature>
<feature type="compositionally biased region" description="Basic and acidic residues" evidence="1">
    <location>
        <begin position="409"/>
        <end position="418"/>
    </location>
</feature>
<keyword evidence="4" id="KW-1185">Reference proteome</keyword>
<feature type="compositionally biased region" description="Basic and acidic residues" evidence="1">
    <location>
        <begin position="157"/>
        <end position="173"/>
    </location>
</feature>
<gene>
    <name evidence="3" type="ORF">SLS59_001725</name>
</gene>
<organism evidence="3 4">
    <name type="scientific">Nothophoma quercina</name>
    <dbReference type="NCBI Taxonomy" id="749835"/>
    <lineage>
        <taxon>Eukaryota</taxon>
        <taxon>Fungi</taxon>
        <taxon>Dikarya</taxon>
        <taxon>Ascomycota</taxon>
        <taxon>Pezizomycotina</taxon>
        <taxon>Dothideomycetes</taxon>
        <taxon>Pleosporomycetidae</taxon>
        <taxon>Pleosporales</taxon>
        <taxon>Pleosporineae</taxon>
        <taxon>Didymellaceae</taxon>
        <taxon>Nothophoma</taxon>
    </lineage>
</organism>